<evidence type="ECO:0000256" key="2">
    <source>
        <dbReference type="ARBA" id="ARBA00007317"/>
    </source>
</evidence>
<organism evidence="11 12">
    <name type="scientific">Brevundimonas subvibrioides</name>
    <dbReference type="NCBI Taxonomy" id="74313"/>
    <lineage>
        <taxon>Bacteria</taxon>
        <taxon>Pseudomonadati</taxon>
        <taxon>Pseudomonadota</taxon>
        <taxon>Alphaproteobacteria</taxon>
        <taxon>Caulobacterales</taxon>
        <taxon>Caulobacteraceae</taxon>
        <taxon>Brevundimonas</taxon>
    </lineage>
</organism>
<dbReference type="AlphaFoldDB" id="A0A258HMM0"/>
<proteinExistence type="inferred from homology"/>
<sequence length="394" mass="41452">MAEFLMPSLGADMEAGTLVEWLVKPGDVVKRGDIVAVVETQKGAIEIEIFDAGVVEQLRVQPGATVPVGTPLALLRGEAEAAPARPTSPEPVAPTVAPPTAAPAPVAVAPAPLSTPAGLPGERFKASPAARRRARELGVDLAIVAAGPDGIIEVADVEAAMPEMTPQAVKPRFDFAEMRAAIAAAMSRSKREIPHYYLSDTIDMAAAEAWLARVNGDRPPARRLLTGVLFVKAVARAAETYPEFNGLFVDGVFRPASAVHVGLAIALRGGGLAAPAIHDTADLDLDALMSRTRDLVARVREGRFRSSEIADPTITVSSMGDRGVEVLFGVIYPPQVAIVGFGKVVRRPWIVDGSVTPRPVVTVTLAADHRVSDGHRGGLFLAEIGRLLQTPEAL</sequence>
<dbReference type="PANTHER" id="PTHR43178">
    <property type="entry name" value="DIHYDROLIPOAMIDE ACETYLTRANSFERASE COMPONENT OF PYRUVATE DEHYDROGENASE COMPLEX"/>
    <property type="match status" value="1"/>
</dbReference>
<dbReference type="Gene3D" id="2.40.50.100">
    <property type="match status" value="1"/>
</dbReference>
<evidence type="ECO:0000313" key="11">
    <source>
        <dbReference type="EMBL" id="OYX57602.1"/>
    </source>
</evidence>
<feature type="domain" description="Lipoyl-binding" evidence="9">
    <location>
        <begin position="1"/>
        <end position="76"/>
    </location>
</feature>
<dbReference type="Proteomes" id="UP000216147">
    <property type="component" value="Unassembled WGS sequence"/>
</dbReference>
<dbReference type="GO" id="GO:0005737">
    <property type="term" value="C:cytoplasm"/>
    <property type="evidence" value="ECO:0007669"/>
    <property type="project" value="TreeGrafter"/>
</dbReference>
<keyword evidence="5 7" id="KW-0450">Lipoyl</keyword>
<dbReference type="InterPro" id="IPR036625">
    <property type="entry name" value="E3-bd_dom_sf"/>
</dbReference>
<feature type="compositionally biased region" description="Low complexity" evidence="8">
    <location>
        <begin position="103"/>
        <end position="117"/>
    </location>
</feature>
<dbReference type="InterPro" id="IPR004167">
    <property type="entry name" value="PSBD"/>
</dbReference>
<evidence type="ECO:0000313" key="12">
    <source>
        <dbReference type="Proteomes" id="UP000216147"/>
    </source>
</evidence>
<dbReference type="Gene3D" id="3.30.559.10">
    <property type="entry name" value="Chloramphenicol acetyltransferase-like domain"/>
    <property type="match status" value="1"/>
</dbReference>
<dbReference type="GO" id="GO:0016407">
    <property type="term" value="F:acetyltransferase activity"/>
    <property type="evidence" value="ECO:0007669"/>
    <property type="project" value="TreeGrafter"/>
</dbReference>
<dbReference type="PROSITE" id="PS50968">
    <property type="entry name" value="BIOTINYL_LIPOYL"/>
    <property type="match status" value="1"/>
</dbReference>
<dbReference type="GO" id="GO:0031405">
    <property type="term" value="F:lipoic acid binding"/>
    <property type="evidence" value="ECO:0007669"/>
    <property type="project" value="TreeGrafter"/>
</dbReference>
<evidence type="ECO:0000256" key="5">
    <source>
        <dbReference type="ARBA" id="ARBA00022823"/>
    </source>
</evidence>
<evidence type="ECO:0000256" key="7">
    <source>
        <dbReference type="RuleBase" id="RU003423"/>
    </source>
</evidence>
<name>A0A258HMM0_9CAUL</name>
<dbReference type="InterPro" id="IPR000089">
    <property type="entry name" value="Biotin_lipoyl"/>
</dbReference>
<dbReference type="InterPro" id="IPR001078">
    <property type="entry name" value="2-oxoacid_DH_actylTfrase"/>
</dbReference>
<dbReference type="PROSITE" id="PS51826">
    <property type="entry name" value="PSBD"/>
    <property type="match status" value="1"/>
</dbReference>
<feature type="compositionally biased region" description="Pro residues" evidence="8">
    <location>
        <begin position="86"/>
        <end position="102"/>
    </location>
</feature>
<comment type="subunit">
    <text evidence="3">Forms a 24-polypeptide structural core with octahedral symmetry.</text>
</comment>
<keyword evidence="4 7" id="KW-0808">Transferase</keyword>
<gene>
    <name evidence="11" type="ORF">B7Y86_05555</name>
</gene>
<evidence type="ECO:0000256" key="1">
    <source>
        <dbReference type="ARBA" id="ARBA00001938"/>
    </source>
</evidence>
<dbReference type="Pfam" id="PF00198">
    <property type="entry name" value="2-oxoacid_dh"/>
    <property type="match status" value="1"/>
</dbReference>
<protein>
    <recommendedName>
        <fullName evidence="7">Dihydrolipoamide acetyltransferase component of pyruvate dehydrogenase complex</fullName>
        <ecNumber evidence="7">2.3.1.-</ecNumber>
    </recommendedName>
</protein>
<dbReference type="CDD" id="cd06849">
    <property type="entry name" value="lipoyl_domain"/>
    <property type="match status" value="1"/>
</dbReference>
<dbReference type="Pfam" id="PF00364">
    <property type="entry name" value="Biotin_lipoyl"/>
    <property type="match status" value="1"/>
</dbReference>
<comment type="cofactor">
    <cofactor evidence="1 7">
        <name>(R)-lipoate</name>
        <dbReference type="ChEBI" id="CHEBI:83088"/>
    </cofactor>
</comment>
<dbReference type="PROSITE" id="PS00189">
    <property type="entry name" value="LIPOYL"/>
    <property type="match status" value="1"/>
</dbReference>
<evidence type="ECO:0000256" key="6">
    <source>
        <dbReference type="ARBA" id="ARBA00023315"/>
    </source>
</evidence>
<dbReference type="PANTHER" id="PTHR43178:SF5">
    <property type="entry name" value="LIPOAMIDE ACYLTRANSFERASE COMPONENT OF BRANCHED-CHAIN ALPHA-KETO ACID DEHYDROGENASE COMPLEX, MITOCHONDRIAL"/>
    <property type="match status" value="1"/>
</dbReference>
<feature type="region of interest" description="Disordered" evidence="8">
    <location>
        <begin position="79"/>
        <end position="127"/>
    </location>
</feature>
<comment type="similarity">
    <text evidence="2 7">Belongs to the 2-oxoacid dehydrogenase family.</text>
</comment>
<dbReference type="InterPro" id="IPR003016">
    <property type="entry name" value="2-oxoA_DH_lipoyl-BS"/>
</dbReference>
<evidence type="ECO:0000259" key="10">
    <source>
        <dbReference type="PROSITE" id="PS51826"/>
    </source>
</evidence>
<dbReference type="InterPro" id="IPR023213">
    <property type="entry name" value="CAT-like_dom_sf"/>
</dbReference>
<dbReference type="EC" id="2.3.1.-" evidence="7"/>
<reference evidence="11 12" key="1">
    <citation type="submission" date="2017-03" db="EMBL/GenBank/DDBJ databases">
        <title>Lifting the veil on microbial sulfur biogeochemistry in mining wastewaters.</title>
        <authorList>
            <person name="Kantor R.S."/>
            <person name="Colenbrander Nelson T."/>
            <person name="Marshall S."/>
            <person name="Bennett D."/>
            <person name="Apte S."/>
            <person name="Camacho D."/>
            <person name="Thomas B.C."/>
            <person name="Warren L.A."/>
            <person name="Banfield J.F."/>
        </authorList>
    </citation>
    <scope>NUCLEOTIDE SEQUENCE [LARGE SCALE GENOMIC DNA]</scope>
    <source>
        <strain evidence="11">32-68-21</strain>
    </source>
</reference>
<evidence type="ECO:0000259" key="9">
    <source>
        <dbReference type="PROSITE" id="PS50968"/>
    </source>
</evidence>
<evidence type="ECO:0000256" key="3">
    <source>
        <dbReference type="ARBA" id="ARBA00011484"/>
    </source>
</evidence>
<accession>A0A258HMM0</accession>
<comment type="caution">
    <text evidence="11">The sequence shown here is derived from an EMBL/GenBank/DDBJ whole genome shotgun (WGS) entry which is preliminary data.</text>
</comment>
<dbReference type="InterPro" id="IPR050743">
    <property type="entry name" value="2-oxoacid_DH_E2_comp"/>
</dbReference>
<keyword evidence="6 7" id="KW-0012">Acyltransferase</keyword>
<dbReference type="SUPFAM" id="SSF52777">
    <property type="entry name" value="CoA-dependent acyltransferases"/>
    <property type="match status" value="1"/>
</dbReference>
<dbReference type="Gene3D" id="4.10.320.10">
    <property type="entry name" value="E3-binding domain"/>
    <property type="match status" value="1"/>
</dbReference>
<dbReference type="EMBL" id="NCEQ01000005">
    <property type="protein sequence ID" value="OYX57602.1"/>
    <property type="molecule type" value="Genomic_DNA"/>
</dbReference>
<evidence type="ECO:0000256" key="4">
    <source>
        <dbReference type="ARBA" id="ARBA00022679"/>
    </source>
</evidence>
<dbReference type="SUPFAM" id="SSF47005">
    <property type="entry name" value="Peripheral subunit-binding domain of 2-oxo acid dehydrogenase complex"/>
    <property type="match status" value="1"/>
</dbReference>
<dbReference type="Pfam" id="PF02817">
    <property type="entry name" value="E3_binding"/>
    <property type="match status" value="1"/>
</dbReference>
<feature type="domain" description="Peripheral subunit-binding (PSBD)" evidence="10">
    <location>
        <begin position="125"/>
        <end position="161"/>
    </location>
</feature>
<dbReference type="InterPro" id="IPR011053">
    <property type="entry name" value="Single_hybrid_motif"/>
</dbReference>
<evidence type="ECO:0000256" key="8">
    <source>
        <dbReference type="SAM" id="MobiDB-lite"/>
    </source>
</evidence>
<dbReference type="SUPFAM" id="SSF51230">
    <property type="entry name" value="Single hybrid motif"/>
    <property type="match status" value="1"/>
</dbReference>